<dbReference type="Proteomes" id="UP000186102">
    <property type="component" value="Unassembled WGS sequence"/>
</dbReference>
<dbReference type="EMBL" id="MLBF01000028">
    <property type="protein sequence ID" value="OLN29938.1"/>
    <property type="molecule type" value="Genomic_DNA"/>
</dbReference>
<comment type="caution">
    <text evidence="1">The sequence shown here is derived from an EMBL/GenBank/DDBJ whole genome shotgun (WGS) entry which is preliminary data.</text>
</comment>
<name>A0A1Q8QRP8_9FIRM</name>
<sequence length="236" mass="27096">MSFTDCEECEHYEDEDECLGCFHSDDWVDNFVPITPEKKEDRAKEQKRKFIASITKEEISIVPSPEFMDRLKLAWKFATKVEHENDKLFCVYCGKDYLMASDTYRLAKIEADCLEEFVGKHIVWDDVEHKLYVRPADHVSPLSDGQAQEVLDNAKGYEIKGLKSTMPFKDIPLDGIDKSETHVRLNYAVRLNKSYVNDVLDAIPDDEEIIIIHGGKLEAIRIKALGIDAVILPVRE</sequence>
<proteinExistence type="predicted"/>
<evidence type="ECO:0000313" key="1">
    <source>
        <dbReference type="EMBL" id="OLN29938.1"/>
    </source>
</evidence>
<dbReference type="OrthoDB" id="9878876at2"/>
<protein>
    <submittedName>
        <fullName evidence="1">Uncharacterized protein</fullName>
    </submittedName>
</protein>
<dbReference type="STRING" id="1888891.DSOL_3278"/>
<keyword evidence="2" id="KW-1185">Reference proteome</keyword>
<accession>A0A1Q8QRP8</accession>
<organism evidence="1 2">
    <name type="scientific">Desulfosporosinus metallidurans</name>
    <dbReference type="NCBI Taxonomy" id="1888891"/>
    <lineage>
        <taxon>Bacteria</taxon>
        <taxon>Bacillati</taxon>
        <taxon>Bacillota</taxon>
        <taxon>Clostridia</taxon>
        <taxon>Eubacteriales</taxon>
        <taxon>Desulfitobacteriaceae</taxon>
        <taxon>Desulfosporosinus</taxon>
    </lineage>
</organism>
<evidence type="ECO:0000313" key="2">
    <source>
        <dbReference type="Proteomes" id="UP000186102"/>
    </source>
</evidence>
<dbReference type="AlphaFoldDB" id="A0A1Q8QRP8"/>
<dbReference type="RefSeq" id="WP_075365790.1">
    <property type="nucleotide sequence ID" value="NZ_MLBF01000028.1"/>
</dbReference>
<reference evidence="1 2" key="1">
    <citation type="submission" date="2016-09" db="EMBL/GenBank/DDBJ databases">
        <title>Complete genome of Desulfosporosinus sp. OL.</title>
        <authorList>
            <person name="Mardanov A."/>
            <person name="Beletsky A."/>
            <person name="Panova A."/>
            <person name="Karnachuk O."/>
            <person name="Ravin N."/>
        </authorList>
    </citation>
    <scope>NUCLEOTIDE SEQUENCE [LARGE SCALE GENOMIC DNA]</scope>
    <source>
        <strain evidence="1 2">OL</strain>
    </source>
</reference>
<gene>
    <name evidence="1" type="ORF">DSOL_3278</name>
</gene>